<evidence type="ECO:0000313" key="3">
    <source>
        <dbReference type="Proteomes" id="UP000013827"/>
    </source>
</evidence>
<accession>A0A0D3KRD8</accession>
<dbReference type="KEGG" id="ehx:EMIHUDRAFT_224709"/>
<reference evidence="3" key="1">
    <citation type="journal article" date="2013" name="Nature">
        <title>Pan genome of the phytoplankton Emiliania underpins its global distribution.</title>
        <authorList>
            <person name="Read B.A."/>
            <person name="Kegel J."/>
            <person name="Klute M.J."/>
            <person name="Kuo A."/>
            <person name="Lefebvre S.C."/>
            <person name="Maumus F."/>
            <person name="Mayer C."/>
            <person name="Miller J."/>
            <person name="Monier A."/>
            <person name="Salamov A."/>
            <person name="Young J."/>
            <person name="Aguilar M."/>
            <person name="Claverie J.M."/>
            <person name="Frickenhaus S."/>
            <person name="Gonzalez K."/>
            <person name="Herman E.K."/>
            <person name="Lin Y.C."/>
            <person name="Napier J."/>
            <person name="Ogata H."/>
            <person name="Sarno A.F."/>
            <person name="Shmutz J."/>
            <person name="Schroeder D."/>
            <person name="de Vargas C."/>
            <person name="Verret F."/>
            <person name="von Dassow P."/>
            <person name="Valentin K."/>
            <person name="Van de Peer Y."/>
            <person name="Wheeler G."/>
            <person name="Dacks J.B."/>
            <person name="Delwiche C.F."/>
            <person name="Dyhrman S.T."/>
            <person name="Glockner G."/>
            <person name="John U."/>
            <person name="Richards T."/>
            <person name="Worden A.Z."/>
            <person name="Zhang X."/>
            <person name="Grigoriev I.V."/>
            <person name="Allen A.E."/>
            <person name="Bidle K."/>
            <person name="Borodovsky M."/>
            <person name="Bowler C."/>
            <person name="Brownlee C."/>
            <person name="Cock J.M."/>
            <person name="Elias M."/>
            <person name="Gladyshev V.N."/>
            <person name="Groth M."/>
            <person name="Guda C."/>
            <person name="Hadaegh A."/>
            <person name="Iglesias-Rodriguez M.D."/>
            <person name="Jenkins J."/>
            <person name="Jones B.M."/>
            <person name="Lawson T."/>
            <person name="Leese F."/>
            <person name="Lindquist E."/>
            <person name="Lobanov A."/>
            <person name="Lomsadze A."/>
            <person name="Malik S.B."/>
            <person name="Marsh M.E."/>
            <person name="Mackinder L."/>
            <person name="Mock T."/>
            <person name="Mueller-Roeber B."/>
            <person name="Pagarete A."/>
            <person name="Parker M."/>
            <person name="Probert I."/>
            <person name="Quesneville H."/>
            <person name="Raines C."/>
            <person name="Rensing S.A."/>
            <person name="Riano-Pachon D.M."/>
            <person name="Richier S."/>
            <person name="Rokitta S."/>
            <person name="Shiraiwa Y."/>
            <person name="Soanes D.M."/>
            <person name="van der Giezen M."/>
            <person name="Wahlund T.M."/>
            <person name="Williams B."/>
            <person name="Wilson W."/>
            <person name="Wolfe G."/>
            <person name="Wurch L.L."/>
        </authorList>
    </citation>
    <scope>NUCLEOTIDE SEQUENCE</scope>
</reference>
<reference evidence="2" key="2">
    <citation type="submission" date="2024-10" db="UniProtKB">
        <authorList>
            <consortium name="EnsemblProtists"/>
        </authorList>
    </citation>
    <scope>IDENTIFICATION</scope>
</reference>
<dbReference type="HOGENOM" id="CLU_1121822_0_0_1"/>
<evidence type="ECO:0000313" key="2">
    <source>
        <dbReference type="EnsemblProtists" id="EOD38323"/>
    </source>
</evidence>
<dbReference type="PaxDb" id="2903-EOD38323"/>
<keyword evidence="3" id="KW-1185">Reference proteome</keyword>
<organism evidence="2 3">
    <name type="scientific">Emiliania huxleyi (strain CCMP1516)</name>
    <dbReference type="NCBI Taxonomy" id="280463"/>
    <lineage>
        <taxon>Eukaryota</taxon>
        <taxon>Haptista</taxon>
        <taxon>Haptophyta</taxon>
        <taxon>Prymnesiophyceae</taxon>
        <taxon>Isochrysidales</taxon>
        <taxon>Noelaerhabdaceae</taxon>
        <taxon>Emiliania</taxon>
    </lineage>
</organism>
<name>A0A0D3KRD8_EMIH1</name>
<evidence type="ECO:0000256" key="1">
    <source>
        <dbReference type="SAM" id="MobiDB-lite"/>
    </source>
</evidence>
<dbReference type="AlphaFoldDB" id="A0A0D3KRD8"/>
<sequence length="248" mass="27763">MGAGFERSRGWRAKIDFALDKTVFDEHAMPLEAARAKAEVKASKRPDLLGFSKPSWNSSTLPENFVPFPERPMMHQLSKYHSLKRFDYDHRAEVLEASDGNSDSQYIGRGSKLQYTERHIARSAPALSILRSAPLHPALRDKARWNVTTGGEPHEAAKAHRLRAEMQLRSAARNSRRHGVPPGRVGAMERSVALIDQERARKKATRLFGNTARPDSRPPLSESDKLELSPSRQVPCKAVTTWSLGGFC</sequence>
<dbReference type="EnsemblProtists" id="EOD38323">
    <property type="protein sequence ID" value="EOD38323"/>
    <property type="gene ID" value="EMIHUDRAFT_224709"/>
</dbReference>
<protein>
    <submittedName>
        <fullName evidence="2">Uncharacterized protein</fullName>
    </submittedName>
</protein>
<dbReference type="GeneID" id="17283593"/>
<feature type="region of interest" description="Disordered" evidence="1">
    <location>
        <begin position="205"/>
        <end position="232"/>
    </location>
</feature>
<dbReference type="RefSeq" id="XP_005790752.1">
    <property type="nucleotide sequence ID" value="XM_005790695.1"/>
</dbReference>
<proteinExistence type="predicted"/>
<dbReference type="OMA" id="QYTERHI"/>
<dbReference type="Proteomes" id="UP000013827">
    <property type="component" value="Unassembled WGS sequence"/>
</dbReference>